<dbReference type="SMART" id="SM00530">
    <property type="entry name" value="HTH_XRE"/>
    <property type="match status" value="1"/>
</dbReference>
<dbReference type="SUPFAM" id="SSF103473">
    <property type="entry name" value="MFS general substrate transporter"/>
    <property type="match status" value="1"/>
</dbReference>
<gene>
    <name evidence="4" type="ORF">H9914_07080</name>
</gene>
<feature type="transmembrane region" description="Helical" evidence="2">
    <location>
        <begin position="126"/>
        <end position="147"/>
    </location>
</feature>
<name>A0A9D2TY55_9FIRM</name>
<accession>A0A9D2TY55</accession>
<proteinExistence type="predicted"/>
<keyword evidence="2" id="KW-0472">Membrane</keyword>
<dbReference type="InterPro" id="IPR001387">
    <property type="entry name" value="Cro/C1-type_HTH"/>
</dbReference>
<reference evidence="4" key="2">
    <citation type="submission" date="2021-04" db="EMBL/GenBank/DDBJ databases">
        <authorList>
            <person name="Gilroy R."/>
        </authorList>
    </citation>
    <scope>NUCLEOTIDE SEQUENCE</scope>
    <source>
        <strain evidence="4">ChiBcec6-4105</strain>
    </source>
</reference>
<dbReference type="Gene3D" id="1.10.260.40">
    <property type="entry name" value="lambda repressor-like DNA-binding domains"/>
    <property type="match status" value="1"/>
</dbReference>
<feature type="transmembrane region" description="Helical" evidence="2">
    <location>
        <begin position="102"/>
        <end position="120"/>
    </location>
</feature>
<evidence type="ECO:0000256" key="1">
    <source>
        <dbReference type="ARBA" id="ARBA00023125"/>
    </source>
</evidence>
<keyword evidence="2" id="KW-1133">Transmembrane helix</keyword>
<comment type="caution">
    <text evidence="4">The sequence shown here is derived from an EMBL/GenBank/DDBJ whole genome shotgun (WGS) entry which is preliminary data.</text>
</comment>
<keyword evidence="2" id="KW-0812">Transmembrane</keyword>
<feature type="transmembrane region" description="Helical" evidence="2">
    <location>
        <begin position="182"/>
        <end position="200"/>
    </location>
</feature>
<dbReference type="Proteomes" id="UP000823892">
    <property type="component" value="Unassembled WGS sequence"/>
</dbReference>
<feature type="transmembrane region" description="Helical" evidence="2">
    <location>
        <begin position="159"/>
        <end position="176"/>
    </location>
</feature>
<evidence type="ECO:0000313" key="4">
    <source>
        <dbReference type="EMBL" id="HJD28738.1"/>
    </source>
</evidence>
<dbReference type="EMBL" id="DWUY01000159">
    <property type="protein sequence ID" value="HJD28738.1"/>
    <property type="molecule type" value="Genomic_DNA"/>
</dbReference>
<dbReference type="Pfam" id="PF01381">
    <property type="entry name" value="HTH_3"/>
    <property type="match status" value="1"/>
</dbReference>
<evidence type="ECO:0000259" key="3">
    <source>
        <dbReference type="PROSITE" id="PS50943"/>
    </source>
</evidence>
<keyword evidence="1" id="KW-0238">DNA-binding</keyword>
<dbReference type="PROSITE" id="PS50943">
    <property type="entry name" value="HTH_CROC1"/>
    <property type="match status" value="1"/>
</dbReference>
<dbReference type="AlphaFoldDB" id="A0A9D2TY55"/>
<dbReference type="CDD" id="cd00093">
    <property type="entry name" value="HTH_XRE"/>
    <property type="match status" value="1"/>
</dbReference>
<organism evidence="4 5">
    <name type="scientific">Candidatus Blautia avicola</name>
    <dbReference type="NCBI Taxonomy" id="2838483"/>
    <lineage>
        <taxon>Bacteria</taxon>
        <taxon>Bacillati</taxon>
        <taxon>Bacillota</taxon>
        <taxon>Clostridia</taxon>
        <taxon>Lachnospirales</taxon>
        <taxon>Lachnospiraceae</taxon>
        <taxon>Blautia</taxon>
    </lineage>
</organism>
<evidence type="ECO:0000313" key="5">
    <source>
        <dbReference type="Proteomes" id="UP000823892"/>
    </source>
</evidence>
<evidence type="ECO:0000256" key="2">
    <source>
        <dbReference type="SAM" id="Phobius"/>
    </source>
</evidence>
<dbReference type="InterPro" id="IPR010982">
    <property type="entry name" value="Lambda_DNA-bd_dom_sf"/>
</dbReference>
<dbReference type="SUPFAM" id="SSF47413">
    <property type="entry name" value="lambda repressor-like DNA-binding domains"/>
    <property type="match status" value="1"/>
</dbReference>
<dbReference type="PANTHER" id="PTHR46558:SF4">
    <property type="entry name" value="DNA-BIDING PHAGE PROTEIN"/>
    <property type="match status" value="1"/>
</dbReference>
<dbReference type="GO" id="GO:0003677">
    <property type="term" value="F:DNA binding"/>
    <property type="evidence" value="ECO:0007669"/>
    <property type="project" value="UniProtKB-KW"/>
</dbReference>
<feature type="domain" description="HTH cro/C1-type" evidence="3">
    <location>
        <begin position="10"/>
        <end position="64"/>
    </location>
</feature>
<protein>
    <submittedName>
        <fullName evidence="4">Helix-turn-helix domain-containing protein</fullName>
    </submittedName>
</protein>
<reference evidence="4" key="1">
    <citation type="journal article" date="2021" name="PeerJ">
        <title>Extensive microbial diversity within the chicken gut microbiome revealed by metagenomics and culture.</title>
        <authorList>
            <person name="Gilroy R."/>
            <person name="Ravi A."/>
            <person name="Getino M."/>
            <person name="Pursley I."/>
            <person name="Horton D.L."/>
            <person name="Alikhan N.F."/>
            <person name="Baker D."/>
            <person name="Gharbi K."/>
            <person name="Hall N."/>
            <person name="Watson M."/>
            <person name="Adriaenssens E.M."/>
            <person name="Foster-Nyarko E."/>
            <person name="Jarju S."/>
            <person name="Secka A."/>
            <person name="Antonio M."/>
            <person name="Oren A."/>
            <person name="Chaudhuri R.R."/>
            <person name="La Ragione R."/>
            <person name="Hildebrand F."/>
            <person name="Pallen M.J."/>
        </authorList>
    </citation>
    <scope>NUCLEOTIDE SEQUENCE</scope>
    <source>
        <strain evidence="4">ChiBcec6-4105</strain>
    </source>
</reference>
<sequence length="201" mass="22261">MDPEKFGAFVALCRKEKNMTQLELAQKLKVTDKAVSRWERGKGFPDISLLVPLSEALDITVLELMNSKKREERMEDFSEENIKDMVTSVAEIEKKNRREDHLITWIAVPMALITTFLTKFTGHGSLLAGLILGGIAALAVVGIVFFILNKKDNTSRKAYGILMLLGTGVTLVFLYLMGVSHLLLLGGLFLLLCITTAVAFS</sequence>
<dbReference type="InterPro" id="IPR036259">
    <property type="entry name" value="MFS_trans_sf"/>
</dbReference>
<dbReference type="PANTHER" id="PTHR46558">
    <property type="entry name" value="TRACRIPTIONAL REGULATORY PROTEIN-RELATED-RELATED"/>
    <property type="match status" value="1"/>
</dbReference>